<dbReference type="RefSeq" id="WP_145958280.1">
    <property type="nucleotide sequence ID" value="NZ_OCZC01000058.1"/>
</dbReference>
<protein>
    <submittedName>
        <fullName evidence="1">Uncharacterized protein</fullName>
    </submittedName>
</protein>
<organism evidence="1 2">
    <name type="scientific">Xanthomonas campestris pv. phaseoli</name>
    <dbReference type="NCBI Taxonomy" id="317013"/>
    <lineage>
        <taxon>Bacteria</taxon>
        <taxon>Pseudomonadati</taxon>
        <taxon>Pseudomonadota</taxon>
        <taxon>Gammaproteobacteria</taxon>
        <taxon>Lysobacterales</taxon>
        <taxon>Lysobacteraceae</taxon>
        <taxon>Xanthomonas</taxon>
    </lineage>
</organism>
<accession>A0A7Z7J0L2</accession>
<reference evidence="1 2" key="1">
    <citation type="submission" date="2017-10" db="EMBL/GenBank/DDBJ databases">
        <authorList>
            <person name="Regsiter A."/>
            <person name="William W."/>
        </authorList>
    </citation>
    <scope>NUCLEOTIDE SEQUENCE [LARGE SCALE GENOMIC DNA]</scope>
    <source>
        <strain evidence="1 2">CFBP6991</strain>
    </source>
</reference>
<name>A0A7Z7J0L2_XANCH</name>
<evidence type="ECO:0000313" key="1">
    <source>
        <dbReference type="EMBL" id="SOO23935.1"/>
    </source>
</evidence>
<gene>
    <name evidence="1" type="ORF">XFF6991_310105</name>
</gene>
<proteinExistence type="predicted"/>
<dbReference type="AlphaFoldDB" id="A0A7Z7J0L2"/>
<dbReference type="EMBL" id="OCZC01000058">
    <property type="protein sequence ID" value="SOO23935.1"/>
    <property type="molecule type" value="Genomic_DNA"/>
</dbReference>
<sequence>MSAPVAVDVLAHLAGMALHYGEKWQAAHDAVAELIEAAKEKQRVTGGGAVCTVAESNAVYRRMEAALARVGGAV</sequence>
<evidence type="ECO:0000313" key="2">
    <source>
        <dbReference type="Proteomes" id="UP000234345"/>
    </source>
</evidence>
<comment type="caution">
    <text evidence="1">The sequence shown here is derived from an EMBL/GenBank/DDBJ whole genome shotgun (WGS) entry which is preliminary data.</text>
</comment>
<dbReference type="Proteomes" id="UP000234345">
    <property type="component" value="Unassembled WGS sequence"/>
</dbReference>